<dbReference type="Gene3D" id="3.30.40.10">
    <property type="entry name" value="Zinc/RING finger domain, C3HC4 (zinc finger)"/>
    <property type="match status" value="1"/>
</dbReference>
<evidence type="ECO:0000256" key="6">
    <source>
        <dbReference type="ARBA" id="ARBA00023242"/>
    </source>
</evidence>
<dbReference type="Pfam" id="PF17121">
    <property type="entry name" value="zf-C3HC4_5"/>
    <property type="match status" value="1"/>
</dbReference>
<keyword evidence="12" id="KW-0418">Kinase</keyword>
<dbReference type="GO" id="GO:0070985">
    <property type="term" value="C:transcription factor TFIIK complex"/>
    <property type="evidence" value="ECO:0007669"/>
    <property type="project" value="UniProtKB-ARBA"/>
</dbReference>
<dbReference type="InterPro" id="IPR017907">
    <property type="entry name" value="Znf_RING_CS"/>
</dbReference>
<evidence type="ECO:0000313" key="13">
    <source>
        <dbReference type="Proteomes" id="UP000245783"/>
    </source>
</evidence>
<dbReference type="FunCoup" id="A0A316VSS8">
    <property type="interactions" value="282"/>
</dbReference>
<keyword evidence="5" id="KW-0862">Zinc</keyword>
<dbReference type="InterPro" id="IPR013083">
    <property type="entry name" value="Znf_RING/FYVE/PHD"/>
</dbReference>
<keyword evidence="3" id="KW-0479">Metal-binding</keyword>
<evidence type="ECO:0000313" key="12">
    <source>
        <dbReference type="EMBL" id="PWN40430.1"/>
    </source>
</evidence>
<protein>
    <recommendedName>
        <fullName evidence="2">RNA polymerase II transcription factor B subunit 3</fullName>
    </recommendedName>
    <alternativeName>
        <fullName evidence="8">RNA polymerase II transcription factor B 38 kDa subunit</fullName>
    </alternativeName>
    <alternativeName>
        <fullName evidence="7">RNA polymerase II transcription factor B p38 subunit</fullName>
    </alternativeName>
</protein>
<dbReference type="CDD" id="cd16573">
    <property type="entry name" value="RING-HC_TFB3-like"/>
    <property type="match status" value="1"/>
</dbReference>
<dbReference type="AlphaFoldDB" id="A0A316VSS8"/>
<organism evidence="12 13">
    <name type="scientific">Ceraceosorus guamensis</name>
    <dbReference type="NCBI Taxonomy" id="1522189"/>
    <lineage>
        <taxon>Eukaryota</taxon>
        <taxon>Fungi</taxon>
        <taxon>Dikarya</taxon>
        <taxon>Basidiomycota</taxon>
        <taxon>Ustilaginomycotina</taxon>
        <taxon>Exobasidiomycetes</taxon>
        <taxon>Ceraceosorales</taxon>
        <taxon>Ceraceosoraceae</taxon>
        <taxon>Ceraceosorus</taxon>
    </lineage>
</organism>
<comment type="subcellular location">
    <subcellularLocation>
        <location evidence="1">Nucleus</location>
    </subcellularLocation>
</comment>
<evidence type="ECO:0000256" key="1">
    <source>
        <dbReference type="ARBA" id="ARBA00004123"/>
    </source>
</evidence>
<dbReference type="NCBIfam" id="TIGR00570">
    <property type="entry name" value="cdk7"/>
    <property type="match status" value="1"/>
</dbReference>
<evidence type="ECO:0000256" key="8">
    <source>
        <dbReference type="ARBA" id="ARBA00033277"/>
    </source>
</evidence>
<dbReference type="InterPro" id="IPR015877">
    <property type="entry name" value="MAT1_centre"/>
</dbReference>
<dbReference type="RefSeq" id="XP_025367590.1">
    <property type="nucleotide sequence ID" value="XM_025516373.1"/>
</dbReference>
<dbReference type="OrthoDB" id="5963at2759"/>
<dbReference type="Proteomes" id="UP000245783">
    <property type="component" value="Unassembled WGS sequence"/>
</dbReference>
<dbReference type="PROSITE" id="PS50089">
    <property type="entry name" value="ZF_RING_2"/>
    <property type="match status" value="1"/>
</dbReference>
<dbReference type="GeneID" id="37038243"/>
<dbReference type="PANTHER" id="PTHR12683">
    <property type="entry name" value="CDK-ACTIVATING KINASE ASSEMBLY FACTOR MAT1"/>
    <property type="match status" value="1"/>
</dbReference>
<keyword evidence="13" id="KW-1185">Reference proteome</keyword>
<feature type="compositionally biased region" description="Low complexity" evidence="10">
    <location>
        <begin position="212"/>
        <end position="227"/>
    </location>
</feature>
<dbReference type="GO" id="GO:0016301">
    <property type="term" value="F:kinase activity"/>
    <property type="evidence" value="ECO:0007669"/>
    <property type="project" value="UniProtKB-KW"/>
</dbReference>
<dbReference type="GO" id="GO:0061575">
    <property type="term" value="F:cyclin-dependent protein serine/threonine kinase activator activity"/>
    <property type="evidence" value="ECO:0007669"/>
    <property type="project" value="InterPro"/>
</dbReference>
<evidence type="ECO:0000256" key="10">
    <source>
        <dbReference type="SAM" id="MobiDB-lite"/>
    </source>
</evidence>
<feature type="domain" description="RING-type" evidence="11">
    <location>
        <begin position="80"/>
        <end position="123"/>
    </location>
</feature>
<evidence type="ECO:0000256" key="4">
    <source>
        <dbReference type="ARBA" id="ARBA00022771"/>
    </source>
</evidence>
<dbReference type="EMBL" id="KZ819418">
    <property type="protein sequence ID" value="PWN40430.1"/>
    <property type="molecule type" value="Genomic_DNA"/>
</dbReference>
<keyword evidence="6" id="KW-0539">Nucleus</keyword>
<dbReference type="Pfam" id="PF06391">
    <property type="entry name" value="MAT1"/>
    <property type="match status" value="1"/>
</dbReference>
<keyword evidence="12" id="KW-0808">Transferase</keyword>
<dbReference type="FunFam" id="3.30.40.10:FF:000037">
    <property type="entry name" value="Cdk-activating kinase assembly factor MAT1, centre"/>
    <property type="match status" value="1"/>
</dbReference>
<evidence type="ECO:0000259" key="11">
    <source>
        <dbReference type="PROSITE" id="PS50089"/>
    </source>
</evidence>
<reference evidence="12 13" key="1">
    <citation type="journal article" date="2018" name="Mol. Biol. Evol.">
        <title>Broad Genomic Sampling Reveals a Smut Pathogenic Ancestry of the Fungal Clade Ustilaginomycotina.</title>
        <authorList>
            <person name="Kijpornyongpan T."/>
            <person name="Mondo S.J."/>
            <person name="Barry K."/>
            <person name="Sandor L."/>
            <person name="Lee J."/>
            <person name="Lipzen A."/>
            <person name="Pangilinan J."/>
            <person name="LaButti K."/>
            <person name="Hainaut M."/>
            <person name="Henrissat B."/>
            <person name="Grigoriev I.V."/>
            <person name="Spatafora J.W."/>
            <person name="Aime M.C."/>
        </authorList>
    </citation>
    <scope>NUCLEOTIDE SEQUENCE [LARGE SCALE GENOMIC DNA]</scope>
    <source>
        <strain evidence="12 13">MCA 4658</strain>
    </source>
</reference>
<evidence type="ECO:0000256" key="3">
    <source>
        <dbReference type="ARBA" id="ARBA00022723"/>
    </source>
</evidence>
<feature type="compositionally biased region" description="Polar residues" evidence="10">
    <location>
        <begin position="15"/>
        <end position="28"/>
    </location>
</feature>
<evidence type="ECO:0000256" key="9">
    <source>
        <dbReference type="PROSITE-ProRule" id="PRU00175"/>
    </source>
</evidence>
<dbReference type="SMART" id="SM00184">
    <property type="entry name" value="RING"/>
    <property type="match status" value="1"/>
</dbReference>
<feature type="region of interest" description="Disordered" evidence="10">
    <location>
        <begin position="1"/>
        <end position="46"/>
    </location>
</feature>
<feature type="region of interest" description="Disordered" evidence="10">
    <location>
        <begin position="203"/>
        <end position="229"/>
    </location>
</feature>
<dbReference type="GO" id="GO:0008270">
    <property type="term" value="F:zinc ion binding"/>
    <property type="evidence" value="ECO:0007669"/>
    <property type="project" value="UniProtKB-KW"/>
</dbReference>
<dbReference type="PROSITE" id="PS00518">
    <property type="entry name" value="ZF_RING_1"/>
    <property type="match status" value="1"/>
</dbReference>
<dbReference type="STRING" id="1522189.A0A316VSS8"/>
<accession>A0A316VSS8</accession>
<keyword evidence="4 9" id="KW-0863">Zinc-finger</keyword>
<name>A0A316VSS8_9BASI</name>
<dbReference type="InParanoid" id="A0A316VSS8"/>
<evidence type="ECO:0000256" key="5">
    <source>
        <dbReference type="ARBA" id="ARBA00022833"/>
    </source>
</evidence>
<dbReference type="GO" id="GO:0006357">
    <property type="term" value="P:regulation of transcription by RNA polymerase II"/>
    <property type="evidence" value="ECO:0007669"/>
    <property type="project" value="TreeGrafter"/>
</dbReference>
<evidence type="ECO:0000256" key="7">
    <source>
        <dbReference type="ARBA" id="ARBA00029873"/>
    </source>
</evidence>
<sequence length="402" mass="44669">MSRRGRALGRPLTSGRPSANPASDSSRPSNSAHHANSAAAAASSIYSQPSTRELLQGGVRRDFKDPTGRVGEFSSAEDKCPICRTDRFLNPRLRLLVSPCYHKMCESCIDRIFSLGPAPCPDCGHVCRKNQFGSQTFADLSIEREVDIRRRLGKLFNKSRDEFSTLTSYNNYLEEVETLTFNIIHKVDLPATEARVAAYESANKSSSASNVRAQQAASEQQRQQESALKALQVQRARERRVRHDAYKQQLQALQESSADDIARGIDVRGRREDVARRYERQEKLIEERHKVQDAAAAAVGNSETSIAAAPSRQQWLVESLWDFVPAPLATLDDCSWAYDLRDAPSSLGGPDVSKGYVDPWALEKLDGDAGSRFRAGGYDYSEVWQRCIRASIDGLAIKTART</sequence>
<evidence type="ECO:0000256" key="2">
    <source>
        <dbReference type="ARBA" id="ARBA00022257"/>
    </source>
</evidence>
<dbReference type="InterPro" id="IPR004575">
    <property type="entry name" value="MAT1/Tfb3"/>
</dbReference>
<feature type="compositionally biased region" description="Low complexity" evidence="10">
    <location>
        <begin position="29"/>
        <end position="44"/>
    </location>
</feature>
<gene>
    <name evidence="12" type="ORF">IE81DRAFT_349285</name>
</gene>
<dbReference type="PANTHER" id="PTHR12683:SF13">
    <property type="entry name" value="CDK-ACTIVATING KINASE ASSEMBLY FACTOR MAT1"/>
    <property type="match status" value="1"/>
</dbReference>
<proteinExistence type="predicted"/>
<dbReference type="InterPro" id="IPR001841">
    <property type="entry name" value="Znf_RING"/>
</dbReference>
<dbReference type="GO" id="GO:0006289">
    <property type="term" value="P:nucleotide-excision repair"/>
    <property type="evidence" value="ECO:0007669"/>
    <property type="project" value="InterPro"/>
</dbReference>
<dbReference type="SUPFAM" id="SSF57850">
    <property type="entry name" value="RING/U-box"/>
    <property type="match status" value="1"/>
</dbReference>